<dbReference type="AlphaFoldDB" id="A0A7T1T7H0"/>
<dbReference type="Pfam" id="PF17269">
    <property type="entry name" value="DUF5335"/>
    <property type="match status" value="1"/>
</dbReference>
<accession>A0A7T1T7H0</accession>
<proteinExistence type="predicted"/>
<keyword evidence="2" id="KW-1185">Reference proteome</keyword>
<sequence length="120" mass="13386">MTSRATLHRKDWRTALDEFDAGHKGELVTIEVLDPAVGHQYEAERLPFSSLAYDPRDDTVIVAVGGVPPRYPVVLRHMVPHPKEVEVATRDVPEPVVRLVDQDGSITLITFYPAESGKRS</sequence>
<gene>
    <name evidence="1" type="ORF">G4Z16_17020</name>
</gene>
<dbReference type="KEGG" id="sbat:G4Z16_17020"/>
<reference evidence="2" key="1">
    <citation type="submission" date="2020-02" db="EMBL/GenBank/DDBJ databases">
        <title>Streptomyces sp. ASO4wet.</title>
        <authorList>
            <person name="Risdian C."/>
            <person name="Landwehr W."/>
            <person name="Schupp P."/>
            <person name="Wink J."/>
        </authorList>
    </citation>
    <scope>NUCLEOTIDE SEQUENCE [LARGE SCALE GENOMIC DNA]</scope>
    <source>
        <strain evidence="2">ASO4wet</strain>
    </source>
</reference>
<dbReference type="RefSeq" id="WP_197351628.1">
    <property type="nucleotide sequence ID" value="NZ_CP048882.1"/>
</dbReference>
<dbReference type="InterPro" id="IPR035223">
    <property type="entry name" value="DUF5335"/>
</dbReference>
<dbReference type="EMBL" id="CP048882">
    <property type="protein sequence ID" value="QPP07820.1"/>
    <property type="molecule type" value="Genomic_DNA"/>
</dbReference>
<organism evidence="1 2">
    <name type="scientific">Streptomyces bathyalis</name>
    <dbReference type="NCBI Taxonomy" id="2710756"/>
    <lineage>
        <taxon>Bacteria</taxon>
        <taxon>Bacillati</taxon>
        <taxon>Actinomycetota</taxon>
        <taxon>Actinomycetes</taxon>
        <taxon>Kitasatosporales</taxon>
        <taxon>Streptomycetaceae</taxon>
        <taxon>Streptomyces</taxon>
    </lineage>
</organism>
<evidence type="ECO:0000313" key="1">
    <source>
        <dbReference type="EMBL" id="QPP07820.1"/>
    </source>
</evidence>
<dbReference type="Proteomes" id="UP000595046">
    <property type="component" value="Chromosome"/>
</dbReference>
<evidence type="ECO:0000313" key="2">
    <source>
        <dbReference type="Proteomes" id="UP000595046"/>
    </source>
</evidence>
<name>A0A7T1T7H0_9ACTN</name>
<protein>
    <submittedName>
        <fullName evidence="1">Uncharacterized protein</fullName>
    </submittedName>
</protein>